<organism evidence="3 4">
    <name type="scientific">Maricaulis virginensis</name>
    <dbReference type="NCBI Taxonomy" id="144022"/>
    <lineage>
        <taxon>Bacteria</taxon>
        <taxon>Pseudomonadati</taxon>
        <taxon>Pseudomonadota</taxon>
        <taxon>Alphaproteobacteria</taxon>
        <taxon>Maricaulales</taxon>
        <taxon>Maricaulaceae</taxon>
        <taxon>Maricaulis</taxon>
    </lineage>
</organism>
<evidence type="ECO:0008006" key="5">
    <source>
        <dbReference type="Google" id="ProtNLM"/>
    </source>
</evidence>
<evidence type="ECO:0000256" key="1">
    <source>
        <dbReference type="SAM" id="Coils"/>
    </source>
</evidence>
<name>A0A9W6MPL7_9PROT</name>
<dbReference type="Proteomes" id="UP001143486">
    <property type="component" value="Unassembled WGS sequence"/>
</dbReference>
<feature type="signal peptide" evidence="2">
    <location>
        <begin position="1"/>
        <end position="20"/>
    </location>
</feature>
<keyword evidence="2" id="KW-0732">Signal</keyword>
<reference evidence="3" key="1">
    <citation type="journal article" date="2014" name="Int. J. Syst. Evol. Microbiol.">
        <title>Complete genome sequence of Corynebacterium casei LMG S-19264T (=DSM 44701T), isolated from a smear-ripened cheese.</title>
        <authorList>
            <consortium name="US DOE Joint Genome Institute (JGI-PGF)"/>
            <person name="Walter F."/>
            <person name="Albersmeier A."/>
            <person name="Kalinowski J."/>
            <person name="Ruckert C."/>
        </authorList>
    </citation>
    <scope>NUCLEOTIDE SEQUENCE</scope>
    <source>
        <strain evidence="3">VKM B-1513</strain>
    </source>
</reference>
<reference evidence="3" key="2">
    <citation type="submission" date="2023-01" db="EMBL/GenBank/DDBJ databases">
        <authorList>
            <person name="Sun Q."/>
            <person name="Evtushenko L."/>
        </authorList>
    </citation>
    <scope>NUCLEOTIDE SEQUENCE</scope>
    <source>
        <strain evidence="3">VKM B-1513</strain>
    </source>
</reference>
<accession>A0A9W6MPL7</accession>
<evidence type="ECO:0000313" key="3">
    <source>
        <dbReference type="EMBL" id="GLK53755.1"/>
    </source>
</evidence>
<dbReference type="AlphaFoldDB" id="A0A9W6MPL7"/>
<sequence length="388" mass="44723">MKRILLAGGAIATLGAAAWAIDDDKQHTRILVSDGRQVIMNAEGRGPVVEIRGENGERTIHMERDGRDTTLRIDGQTVEIADGVVTVDGERIEAGADSVIIVGEGSIRVVERDFEMAFDTEFAAHMAERAEHLARMQTELAGNFDIELDFDGEEVQAEVMRSLEEALSNLERSDFHHDGDWDDLSAEEQAEVREALREAREEIREAMADVRIELAEVEREMEGERRRVRIELREAERDMAQAQRDMVRAERDIARAARDAAREERRRVEIHRRRDEEAARGEESRHRALAWRERTERLDLDENRSVRIEQDNDGRRRVWVDGEEQTGDALIDWLNRLEADRLAGNSEGDRVRRHVERLHLEGDRERRVIESDDGERVVILEFQSRDDE</sequence>
<comment type="caution">
    <text evidence="3">The sequence shown here is derived from an EMBL/GenBank/DDBJ whole genome shotgun (WGS) entry which is preliminary data.</text>
</comment>
<dbReference type="RefSeq" id="WP_271188095.1">
    <property type="nucleotide sequence ID" value="NZ_BSFE01000013.1"/>
</dbReference>
<keyword evidence="4" id="KW-1185">Reference proteome</keyword>
<keyword evidence="1" id="KW-0175">Coiled coil</keyword>
<dbReference type="EMBL" id="BSFE01000013">
    <property type="protein sequence ID" value="GLK53755.1"/>
    <property type="molecule type" value="Genomic_DNA"/>
</dbReference>
<feature type="chain" id="PRO_5040756156" description="FecR family protein" evidence="2">
    <location>
        <begin position="21"/>
        <end position="388"/>
    </location>
</feature>
<gene>
    <name evidence="3" type="ORF">GCM10017621_32630</name>
</gene>
<protein>
    <recommendedName>
        <fullName evidence="5">FecR family protein</fullName>
    </recommendedName>
</protein>
<evidence type="ECO:0000313" key="4">
    <source>
        <dbReference type="Proteomes" id="UP001143486"/>
    </source>
</evidence>
<feature type="coiled-coil region" evidence="1">
    <location>
        <begin position="185"/>
        <end position="266"/>
    </location>
</feature>
<evidence type="ECO:0000256" key="2">
    <source>
        <dbReference type="SAM" id="SignalP"/>
    </source>
</evidence>
<proteinExistence type="predicted"/>